<dbReference type="Pfam" id="PF12682">
    <property type="entry name" value="Flavodoxin_4"/>
    <property type="match status" value="1"/>
</dbReference>
<dbReference type="Gene3D" id="3.40.50.360">
    <property type="match status" value="1"/>
</dbReference>
<keyword evidence="4" id="KW-1185">Reference proteome</keyword>
<dbReference type="GO" id="GO:0010181">
    <property type="term" value="F:FMN binding"/>
    <property type="evidence" value="ECO:0007669"/>
    <property type="project" value="InterPro"/>
</dbReference>
<dbReference type="EMBL" id="CP021255">
    <property type="protein sequence ID" value="AVD71535.1"/>
    <property type="molecule type" value="Genomic_DNA"/>
</dbReference>
<protein>
    <recommendedName>
        <fullName evidence="2">Flavodoxin-like domain-containing protein</fullName>
    </recommendedName>
</protein>
<reference evidence="3 4" key="1">
    <citation type="journal article" date="2018" name="MBio">
        <title>Insights into the evolution of host association through the isolation and characterization of a novel human periodontal pathobiont, Desulfobulbus oralis.</title>
        <authorList>
            <person name="Cross K.L."/>
            <person name="Chirania P."/>
            <person name="Xiong W."/>
            <person name="Beall C.J."/>
            <person name="Elkins J.G."/>
            <person name="Giannone R.J."/>
            <person name="Griffen A.L."/>
            <person name="Guss A.M."/>
            <person name="Hettich R.L."/>
            <person name="Joshi S.S."/>
            <person name="Mokrzan E.M."/>
            <person name="Martin R.K."/>
            <person name="Zhulin I.B."/>
            <person name="Leys E.J."/>
            <person name="Podar M."/>
        </authorList>
    </citation>
    <scope>NUCLEOTIDE SEQUENCE [LARGE SCALE GENOMIC DNA]</scope>
    <source>
        <strain evidence="3 4">ORNL</strain>
    </source>
</reference>
<dbReference type="PANTHER" id="PTHR39201">
    <property type="entry name" value="EXPORTED PROTEIN-RELATED"/>
    <property type="match status" value="1"/>
</dbReference>
<evidence type="ECO:0000256" key="1">
    <source>
        <dbReference type="ARBA" id="ARBA00001917"/>
    </source>
</evidence>
<gene>
    <name evidence="3" type="ORF">CAY53_08705</name>
</gene>
<dbReference type="AlphaFoldDB" id="A0A2L1GPC0"/>
<dbReference type="PROSITE" id="PS50902">
    <property type="entry name" value="FLAVODOXIN_LIKE"/>
    <property type="match status" value="1"/>
</dbReference>
<dbReference type="PROSITE" id="PS00201">
    <property type="entry name" value="FLAVODOXIN"/>
    <property type="match status" value="1"/>
</dbReference>
<dbReference type="RefSeq" id="WP_219842651.1">
    <property type="nucleotide sequence ID" value="NZ_CP021255.1"/>
</dbReference>
<evidence type="ECO:0000313" key="4">
    <source>
        <dbReference type="Proteomes" id="UP000239867"/>
    </source>
</evidence>
<dbReference type="SUPFAM" id="SSF52218">
    <property type="entry name" value="Flavoproteins"/>
    <property type="match status" value="1"/>
</dbReference>
<dbReference type="InterPro" id="IPR008254">
    <property type="entry name" value="Flavodoxin/NO_synth"/>
</dbReference>
<dbReference type="InterPro" id="IPR029039">
    <property type="entry name" value="Flavoprotein-like_sf"/>
</dbReference>
<dbReference type="InterPro" id="IPR001226">
    <property type="entry name" value="Flavodoxin_CS"/>
</dbReference>
<feature type="domain" description="Flavodoxin-like" evidence="2">
    <location>
        <begin position="4"/>
        <end position="161"/>
    </location>
</feature>
<accession>A0A2L1GPC0</accession>
<evidence type="ECO:0000259" key="2">
    <source>
        <dbReference type="PROSITE" id="PS50902"/>
    </source>
</evidence>
<proteinExistence type="predicted"/>
<evidence type="ECO:0000313" key="3">
    <source>
        <dbReference type="EMBL" id="AVD71535.1"/>
    </source>
</evidence>
<dbReference type="PANTHER" id="PTHR39201:SF1">
    <property type="entry name" value="FLAVODOXIN-LIKE DOMAIN-CONTAINING PROTEIN"/>
    <property type="match status" value="1"/>
</dbReference>
<name>A0A2L1GPC0_9BACT</name>
<dbReference type="GO" id="GO:0009055">
    <property type="term" value="F:electron transfer activity"/>
    <property type="evidence" value="ECO:0007669"/>
    <property type="project" value="InterPro"/>
</dbReference>
<comment type="cofactor">
    <cofactor evidence="1">
        <name>FMN</name>
        <dbReference type="ChEBI" id="CHEBI:58210"/>
    </cofactor>
</comment>
<organism evidence="3 4">
    <name type="scientific">Desulfobulbus oralis</name>
    <dbReference type="NCBI Taxonomy" id="1986146"/>
    <lineage>
        <taxon>Bacteria</taxon>
        <taxon>Pseudomonadati</taxon>
        <taxon>Thermodesulfobacteriota</taxon>
        <taxon>Desulfobulbia</taxon>
        <taxon>Desulfobulbales</taxon>
        <taxon>Desulfobulbaceae</taxon>
        <taxon>Desulfobulbus</taxon>
    </lineage>
</organism>
<sequence length="161" mass="17515">MNRTLIVYFSYQGHTRQVAEQLQKATGGTLFEIKAAEAYPSDYESCVARAKKEVREGRWPELAEHCKDIASYDTILLGTPNWFNTLAPPVAAFLASNDFSGKTIAAFCTHGGGGLGRITGDVRKLGTGATVLSSLEVYGRDAADAGRRIDAWLSANDLNRR</sequence>
<dbReference type="Proteomes" id="UP000239867">
    <property type="component" value="Chromosome"/>
</dbReference>
<dbReference type="KEGG" id="deo:CAY53_08705"/>